<evidence type="ECO:0000313" key="1">
    <source>
        <dbReference type="EMBL" id="ASN67458.1"/>
    </source>
</evidence>
<organism evidence="3">
    <name type="scientific">uncultured Caudovirales phage</name>
    <dbReference type="NCBI Taxonomy" id="2100421"/>
    <lineage>
        <taxon>Viruses</taxon>
        <taxon>Duplodnaviria</taxon>
        <taxon>Heunggongvirae</taxon>
        <taxon>Uroviricota</taxon>
        <taxon>Caudoviricetes</taxon>
        <taxon>Peduoviridae</taxon>
        <taxon>Maltschvirus</taxon>
        <taxon>Maltschvirus maltsch</taxon>
    </lineage>
</organism>
<dbReference type="EMBL" id="MF417842">
    <property type="protein sequence ID" value="ASN67458.1"/>
    <property type="molecule type" value="Genomic_DNA"/>
</dbReference>
<evidence type="ECO:0000313" key="3">
    <source>
        <dbReference type="EMBL" id="ASN68792.1"/>
    </source>
</evidence>
<protein>
    <submittedName>
        <fullName evidence="3">Uncharacterized protein</fullName>
    </submittedName>
</protein>
<evidence type="ECO:0000313" key="2">
    <source>
        <dbReference type="EMBL" id="ASN67661.1"/>
    </source>
</evidence>
<gene>
    <name evidence="3" type="ORF">7AX3_52</name>
    <name evidence="2" type="ORF">7F9_6</name>
    <name evidence="1" type="ORF">8AX3_9</name>
</gene>
<sequence>MEAKIYALISTSTDVVENTIVAEPDFELEGYYLVEISQQNPASTGMVYDKKKESFYWPE</sequence>
<dbReference type="EMBL" id="MF417862">
    <property type="protein sequence ID" value="ASN67661.1"/>
    <property type="molecule type" value="Genomic_DNA"/>
</dbReference>
<reference evidence="3" key="1">
    <citation type="submission" date="2017-06" db="EMBL/GenBank/DDBJ databases">
        <title>Novel phages from South African skin metaviromes.</title>
        <authorList>
            <person name="van Zyl L.J."/>
            <person name="Abrahams Y."/>
            <person name="Stander E.A."/>
            <person name="Kirby B.M."/>
            <person name="Clavaud C."/>
            <person name="Farcet C."/>
            <person name="Breton L."/>
            <person name="Trindade M.I."/>
        </authorList>
    </citation>
    <scope>NUCLEOTIDE SEQUENCE</scope>
</reference>
<accession>A0A2H4J1C2</accession>
<dbReference type="EMBL" id="MF417881">
    <property type="protein sequence ID" value="ASN68792.1"/>
    <property type="molecule type" value="Genomic_DNA"/>
</dbReference>
<proteinExistence type="predicted"/>
<name>A0A2H4J1C2_9CAUD</name>